<dbReference type="SUPFAM" id="SSF55961">
    <property type="entry name" value="Bet v1-like"/>
    <property type="match status" value="1"/>
</dbReference>
<accession>A0A6J6NYS3</accession>
<protein>
    <submittedName>
        <fullName evidence="3">Unannotated protein</fullName>
    </submittedName>
</protein>
<proteinExistence type="inferred from homology"/>
<dbReference type="InterPro" id="IPR013538">
    <property type="entry name" value="ASHA1/2-like_C"/>
</dbReference>
<name>A0A6J6NYS3_9ZZZZ</name>
<comment type="similarity">
    <text evidence="1">Belongs to the AHA1 family.</text>
</comment>
<dbReference type="InterPro" id="IPR023393">
    <property type="entry name" value="START-like_dom_sf"/>
</dbReference>
<feature type="domain" description="Activator of Hsp90 ATPase homologue 1/2-like C-terminal" evidence="2">
    <location>
        <begin position="14"/>
        <end position="153"/>
    </location>
</feature>
<evidence type="ECO:0000256" key="1">
    <source>
        <dbReference type="ARBA" id="ARBA00006817"/>
    </source>
</evidence>
<dbReference type="Pfam" id="PF08327">
    <property type="entry name" value="AHSA1"/>
    <property type="match status" value="1"/>
</dbReference>
<reference evidence="3" key="1">
    <citation type="submission" date="2020-05" db="EMBL/GenBank/DDBJ databases">
        <authorList>
            <person name="Chiriac C."/>
            <person name="Salcher M."/>
            <person name="Ghai R."/>
            <person name="Kavagutti S V."/>
        </authorList>
    </citation>
    <scope>NUCLEOTIDE SEQUENCE</scope>
</reference>
<sequence length="156" mass="17696">MRDLLYTVERDYPVSIEKLWNAWVDPKALEIWYSPVELSVKAGTVANEAVVGGVWTVGVDVPMNNMVALFFGVYTEVKKHELLEHTMTYTESFEEFEKRIPSPVEHLVRIEFKAVDGGSWVSFSQFGELPEGQAPRAKAGMESYFDNLGKFLEQGN</sequence>
<dbReference type="AlphaFoldDB" id="A0A6J6NYS3"/>
<dbReference type="EMBL" id="CAEZXL010000117">
    <property type="protein sequence ID" value="CAB4689788.1"/>
    <property type="molecule type" value="Genomic_DNA"/>
</dbReference>
<organism evidence="3">
    <name type="scientific">freshwater metagenome</name>
    <dbReference type="NCBI Taxonomy" id="449393"/>
    <lineage>
        <taxon>unclassified sequences</taxon>
        <taxon>metagenomes</taxon>
        <taxon>ecological metagenomes</taxon>
    </lineage>
</organism>
<dbReference type="Gene3D" id="3.30.530.20">
    <property type="match status" value="1"/>
</dbReference>
<gene>
    <name evidence="3" type="ORF">UFOPK2373_00723</name>
</gene>
<dbReference type="CDD" id="cd07814">
    <property type="entry name" value="SRPBCC_CalC_Aha1-like"/>
    <property type="match status" value="1"/>
</dbReference>
<evidence type="ECO:0000259" key="2">
    <source>
        <dbReference type="Pfam" id="PF08327"/>
    </source>
</evidence>
<evidence type="ECO:0000313" key="3">
    <source>
        <dbReference type="EMBL" id="CAB4689788.1"/>
    </source>
</evidence>